<dbReference type="Proteomes" id="UP001178507">
    <property type="component" value="Unassembled WGS sequence"/>
</dbReference>
<comment type="caution">
    <text evidence="2">The sequence shown here is derived from an EMBL/GenBank/DDBJ whole genome shotgun (WGS) entry which is preliminary data.</text>
</comment>
<feature type="transmembrane region" description="Helical" evidence="1">
    <location>
        <begin position="126"/>
        <end position="143"/>
    </location>
</feature>
<feature type="transmembrane region" description="Helical" evidence="1">
    <location>
        <begin position="406"/>
        <end position="428"/>
    </location>
</feature>
<evidence type="ECO:0000256" key="1">
    <source>
        <dbReference type="SAM" id="Phobius"/>
    </source>
</evidence>
<organism evidence="2 3">
    <name type="scientific">Effrenium voratum</name>
    <dbReference type="NCBI Taxonomy" id="2562239"/>
    <lineage>
        <taxon>Eukaryota</taxon>
        <taxon>Sar</taxon>
        <taxon>Alveolata</taxon>
        <taxon>Dinophyceae</taxon>
        <taxon>Suessiales</taxon>
        <taxon>Symbiodiniaceae</taxon>
        <taxon>Effrenium</taxon>
    </lineage>
</organism>
<keyword evidence="1" id="KW-1133">Transmembrane helix</keyword>
<reference evidence="2" key="1">
    <citation type="submission" date="2023-08" db="EMBL/GenBank/DDBJ databases">
        <authorList>
            <person name="Chen Y."/>
            <person name="Shah S."/>
            <person name="Dougan E. K."/>
            <person name="Thang M."/>
            <person name="Chan C."/>
        </authorList>
    </citation>
    <scope>NUCLEOTIDE SEQUENCE</scope>
</reference>
<dbReference type="EMBL" id="CAUJNA010003404">
    <property type="protein sequence ID" value="CAJ1401200.1"/>
    <property type="molecule type" value="Genomic_DNA"/>
</dbReference>
<keyword evidence="3" id="KW-1185">Reference proteome</keyword>
<feature type="transmembrane region" description="Helical" evidence="1">
    <location>
        <begin position="369"/>
        <end position="386"/>
    </location>
</feature>
<feature type="transmembrane region" description="Helical" evidence="1">
    <location>
        <begin position="474"/>
        <end position="491"/>
    </location>
</feature>
<evidence type="ECO:0000313" key="2">
    <source>
        <dbReference type="EMBL" id="CAJ1401200.1"/>
    </source>
</evidence>
<feature type="transmembrane region" description="Helical" evidence="1">
    <location>
        <begin position="90"/>
        <end position="114"/>
    </location>
</feature>
<gene>
    <name evidence="2" type="ORF">EVOR1521_LOCUS24392</name>
</gene>
<dbReference type="AlphaFoldDB" id="A0AA36J7R5"/>
<sequence length="546" mass="61173">MSDPQYAEWQSERRSSSTSISSLSLSIDPEDIGKELTRGAPLHVALGGWGRHWRSSQEALFADMSEVSKAVEYFDDFLSHDWRTSRFLKLIALLIFFNSTPAALTSLIVSFAVGLLRICGRLPDELWTVSFSFLSYVGVFCFWQRIRILFSRPFMVFFDKLCINQFDSEAKKQGILGLGAFVMRSKQVLVLWSPEYFNRLWCSFEVACFLSSVYKGKVEFISVNGSYVLFLTSILWHIMMCAFFISVSMLKPSTPHHWIAITIFMSASSASLLVFLNYLGISLAQQVKQLPGQLRNFRVQETQCFCCVNKHQDPGSKQELACDRELVYQTLAQMYGSMPNDPENALESFNHRVRAAVAKKIIRRATLKAPFKHIMSVCVASVVPYLSELMSRLNKGPRDSLSGFDLAVWCTKTIIIWLQPALCILLAYPISIGLWQLVGSVYASLWISPVIVLAIATNWAPIHLVDVLTPQNSMLPFVPFLLVLAVVVLLYSPILDRCKGSGLAESDGPADNEDAGPADLSLEIAPVAAQDPSDDEDGDKLFTWAF</sequence>
<feature type="transmembrane region" description="Helical" evidence="1">
    <location>
        <begin position="227"/>
        <end position="250"/>
    </location>
</feature>
<proteinExistence type="predicted"/>
<accession>A0AA36J7R5</accession>
<keyword evidence="1" id="KW-0812">Transmembrane</keyword>
<feature type="transmembrane region" description="Helical" evidence="1">
    <location>
        <begin position="256"/>
        <end position="279"/>
    </location>
</feature>
<evidence type="ECO:0000313" key="3">
    <source>
        <dbReference type="Proteomes" id="UP001178507"/>
    </source>
</evidence>
<name>A0AA36J7R5_9DINO</name>
<feature type="transmembrane region" description="Helical" evidence="1">
    <location>
        <begin position="440"/>
        <end position="462"/>
    </location>
</feature>
<protein>
    <submittedName>
        <fullName evidence="2">Uncharacterized protein</fullName>
    </submittedName>
</protein>
<keyword evidence="1" id="KW-0472">Membrane</keyword>